<dbReference type="FunFam" id="3.80.30.20:FF:000002">
    <property type="entry name" value="threonylcarbamoyladenosine tRNA methylthiotransferase isoform X2"/>
    <property type="match status" value="1"/>
</dbReference>
<dbReference type="OrthoDB" id="1730074at2759"/>
<dbReference type="InterPro" id="IPR005839">
    <property type="entry name" value="Methylthiotransferase"/>
</dbReference>
<evidence type="ECO:0000256" key="5">
    <source>
        <dbReference type="ARBA" id="ARBA00022691"/>
    </source>
</evidence>
<dbReference type="NCBIfam" id="TIGR01578">
    <property type="entry name" value="MiaB-like-B"/>
    <property type="match status" value="1"/>
</dbReference>
<dbReference type="FunFam" id="3.40.50.12160:FF:000009">
    <property type="entry name" value="threonylcarbamoyladenosine tRNA methylthiotransferase"/>
    <property type="match status" value="1"/>
</dbReference>
<dbReference type="NCBIfam" id="TIGR00089">
    <property type="entry name" value="MiaB/RimO family radical SAM methylthiotransferase"/>
    <property type="match status" value="1"/>
</dbReference>
<accession>A0A7R8WLZ2</accession>
<keyword evidence="3 11" id="KW-0004">4Fe-4S</keyword>
<dbReference type="Gene3D" id="3.40.50.12160">
    <property type="entry name" value="Methylthiotransferase, N-terminal domain"/>
    <property type="match status" value="1"/>
</dbReference>
<evidence type="ECO:0000256" key="3">
    <source>
        <dbReference type="ARBA" id="ARBA00022485"/>
    </source>
</evidence>
<evidence type="ECO:0000256" key="2">
    <source>
        <dbReference type="ARBA" id="ARBA00008616"/>
    </source>
</evidence>
<dbReference type="GO" id="GO:0051539">
    <property type="term" value="F:4 iron, 4 sulfur cluster binding"/>
    <property type="evidence" value="ECO:0007669"/>
    <property type="project" value="UniProtKB-UniRule"/>
</dbReference>
<dbReference type="SFLD" id="SFLDG01082">
    <property type="entry name" value="B12-binding_domain_containing"/>
    <property type="match status" value="1"/>
</dbReference>
<dbReference type="CDD" id="cd01335">
    <property type="entry name" value="Radical_SAM"/>
    <property type="match status" value="1"/>
</dbReference>
<dbReference type="PROSITE" id="PS51918">
    <property type="entry name" value="RADICAL_SAM"/>
    <property type="match status" value="1"/>
</dbReference>
<comment type="subcellular location">
    <subcellularLocation>
        <location evidence="11">Endoplasmic reticulum membrane</location>
        <topology evidence="11">Single-pass membrane protein</topology>
    </subcellularLocation>
</comment>
<keyword evidence="6 11" id="KW-0819">tRNA processing</keyword>
<dbReference type="InterPro" id="IPR013848">
    <property type="entry name" value="Methylthiotransferase_N"/>
</dbReference>
<dbReference type="PANTHER" id="PTHR11918">
    <property type="entry name" value="RADICAL SAM PROTEINS"/>
    <property type="match status" value="1"/>
</dbReference>
<evidence type="ECO:0000313" key="12">
    <source>
        <dbReference type="EMBL" id="CAD7231504.1"/>
    </source>
</evidence>
<dbReference type="PROSITE" id="PS50926">
    <property type="entry name" value="TRAM"/>
    <property type="match status" value="1"/>
</dbReference>
<keyword evidence="11" id="KW-0256">Endoplasmic reticulum</keyword>
<dbReference type="EMBL" id="OB663586">
    <property type="protein sequence ID" value="CAD7231504.1"/>
    <property type="molecule type" value="Genomic_DNA"/>
</dbReference>
<dbReference type="PROSITE" id="PS01278">
    <property type="entry name" value="MTTASE_RADICAL"/>
    <property type="match status" value="1"/>
</dbReference>
<dbReference type="SUPFAM" id="SSF102114">
    <property type="entry name" value="Radical SAM enzymes"/>
    <property type="match status" value="1"/>
</dbReference>
<dbReference type="InterPro" id="IPR038135">
    <property type="entry name" value="Methylthiotransferase_N_sf"/>
</dbReference>
<reference evidence="12" key="1">
    <citation type="submission" date="2020-11" db="EMBL/GenBank/DDBJ databases">
        <authorList>
            <person name="Tran Van P."/>
        </authorList>
    </citation>
    <scope>NUCLEOTIDE SEQUENCE</scope>
</reference>
<dbReference type="GO" id="GO:0035598">
    <property type="term" value="F:tRNA (N(6)-L-threonylcarbamoyladenosine(37)-C(2))-methylthiotransferase activity"/>
    <property type="evidence" value="ECO:0007669"/>
    <property type="project" value="UniProtKB-UniRule"/>
</dbReference>
<comment type="function">
    <text evidence="1 11">Catalyzes the methylthiolation of N6-threonylcarbamoyladenosine (t(6)A), leading to the formation of 2-methylthio-N6-threonylcarbamoyladenosine (ms(2)t(6)A) at position 37 in tRNAs that read codons beginning with adenine.</text>
</comment>
<evidence type="ECO:0000256" key="4">
    <source>
        <dbReference type="ARBA" id="ARBA00022679"/>
    </source>
</evidence>
<keyword evidence="4 11" id="KW-0808">Transferase</keyword>
<evidence type="ECO:0000256" key="9">
    <source>
        <dbReference type="ARBA" id="ARBA00023014"/>
    </source>
</evidence>
<protein>
    <recommendedName>
        <fullName evidence="11">tRNA-t(6)A37 methylthiotransferase</fullName>
        <ecNumber evidence="11">2.8.4.5</ecNumber>
    </recommendedName>
</protein>
<dbReference type="InterPro" id="IPR007197">
    <property type="entry name" value="rSAM"/>
</dbReference>
<sequence length="527" mass="59416">MELECDLQLQDLEDLALRDSEVQTRTKRVGVVHRRLPLSKQTVENSEIAQPTEINGFYPGVPGIQKVAFKTWGCTHNISDGEYMAGLLSSYGYRIVDSLGEAELWVLNSCTVKSPSESQFKNEIKRAKEMGKRVVAAGCVSQGESKDAALEGISIVGVQQIDRIVEVVEETLKGNTVRLLGTKRQNGRRAGGASLSLPKIRRNPLIEIIPINTGCLNHCTYCKTKHARGQLGSYPPEEILARVVQAFQEGVKELWITSEDTGAYGRDIGTNLPDLLRQIVELIPPECFLRLGMTNPPYIMDHIDEIAEILRHPQVYSFIHIPVQSGSDPVLKEMRREYTRADFEKLVDSLRVSVPGLTVATDVICGFPTETEEDFRETMELCRKYRFPVLYINQFYPRPGTVAAKMKRIPTQVVKSRSSRLTELFQSYSTFQGMEGTEHEILITEMAHDKKSLVGHNKSYQQMLVPWEPGLMGKKVWVRVVETDKFHVKARLIQRQGKPWVDSAHVRTLCYALLFLLALTACVVQVN</sequence>
<dbReference type="EC" id="2.8.4.5" evidence="11"/>
<dbReference type="GO" id="GO:0046872">
    <property type="term" value="F:metal ion binding"/>
    <property type="evidence" value="ECO:0007669"/>
    <property type="project" value="UniProtKB-UniRule"/>
</dbReference>
<dbReference type="InterPro" id="IPR006638">
    <property type="entry name" value="Elp3/MiaA/NifB-like_rSAM"/>
</dbReference>
<dbReference type="SMART" id="SM00729">
    <property type="entry name" value="Elp3"/>
    <property type="match status" value="1"/>
</dbReference>
<evidence type="ECO:0000256" key="7">
    <source>
        <dbReference type="ARBA" id="ARBA00022723"/>
    </source>
</evidence>
<proteinExistence type="inferred from homology"/>
<evidence type="ECO:0000256" key="6">
    <source>
        <dbReference type="ARBA" id="ARBA00022694"/>
    </source>
</evidence>
<comment type="cofactor">
    <cofactor evidence="11">
        <name>[4Fe-4S] cluster</name>
        <dbReference type="ChEBI" id="CHEBI:49883"/>
    </cofactor>
    <text evidence="11">Binds 1 or 2 [4Fe-4S] cluster. One cluster is coordinated with 3 cysteines and an exchangeable S-adenosyl-L-methionine.</text>
</comment>
<name>A0A7R8WLZ2_9CRUS</name>
<keyword evidence="5 11" id="KW-0949">S-adenosyl-L-methionine</keyword>
<evidence type="ECO:0000256" key="1">
    <source>
        <dbReference type="ARBA" id="ARBA00002399"/>
    </source>
</evidence>
<evidence type="ECO:0000256" key="10">
    <source>
        <dbReference type="ARBA" id="ARBA00051661"/>
    </source>
</evidence>
<dbReference type="InterPro" id="IPR002792">
    <property type="entry name" value="TRAM_dom"/>
</dbReference>
<keyword evidence="8 11" id="KW-0408">Iron</keyword>
<dbReference type="Pfam" id="PF04055">
    <property type="entry name" value="Radical_SAM"/>
    <property type="match status" value="1"/>
</dbReference>
<keyword evidence="7 11" id="KW-0479">Metal-binding</keyword>
<dbReference type="SFLD" id="SFLDS00029">
    <property type="entry name" value="Radical_SAM"/>
    <property type="match status" value="1"/>
</dbReference>
<evidence type="ECO:0000256" key="8">
    <source>
        <dbReference type="ARBA" id="ARBA00023004"/>
    </source>
</evidence>
<dbReference type="Gene3D" id="3.80.30.20">
    <property type="entry name" value="tm_1862 like domain"/>
    <property type="match status" value="1"/>
</dbReference>
<dbReference type="InterPro" id="IPR006466">
    <property type="entry name" value="MiaB-like_arc_euk"/>
</dbReference>
<dbReference type="InterPro" id="IPR023404">
    <property type="entry name" value="rSAM_horseshoe"/>
</dbReference>
<keyword evidence="9 11" id="KW-0411">Iron-sulfur</keyword>
<dbReference type="InterPro" id="IPR058240">
    <property type="entry name" value="rSAM_sf"/>
</dbReference>
<comment type="similarity">
    <text evidence="2 11">Belongs to the methylthiotransferase family. CDKAL1 subfamily.</text>
</comment>
<evidence type="ECO:0000256" key="11">
    <source>
        <dbReference type="RuleBase" id="RU368081"/>
    </source>
</evidence>
<dbReference type="GO" id="GO:0005789">
    <property type="term" value="C:endoplasmic reticulum membrane"/>
    <property type="evidence" value="ECO:0007669"/>
    <property type="project" value="UniProtKB-SubCell"/>
</dbReference>
<dbReference type="Pfam" id="PF00919">
    <property type="entry name" value="UPF0004"/>
    <property type="match status" value="1"/>
</dbReference>
<dbReference type="AlphaFoldDB" id="A0A7R8WLZ2"/>
<gene>
    <name evidence="12" type="ORF">CTOB1V02_LOCUS9351</name>
</gene>
<comment type="catalytic activity">
    <reaction evidence="10 11">
        <text>N(6)-L-threonylcarbamoyladenosine(37) in tRNA + (sulfur carrier)-SH + AH2 + 2 S-adenosyl-L-methionine = 2-methylsulfanyl-N(6)-L-threonylcarbamoyladenosine(37) in tRNA + (sulfur carrier)-H + 5'-deoxyadenosine + L-methionine + A + S-adenosyl-L-homocysteine + 2 H(+)</text>
        <dbReference type="Rhea" id="RHEA:37075"/>
        <dbReference type="Rhea" id="RHEA-COMP:10163"/>
        <dbReference type="Rhea" id="RHEA-COMP:11092"/>
        <dbReference type="Rhea" id="RHEA-COMP:14737"/>
        <dbReference type="Rhea" id="RHEA-COMP:14739"/>
        <dbReference type="ChEBI" id="CHEBI:13193"/>
        <dbReference type="ChEBI" id="CHEBI:15378"/>
        <dbReference type="ChEBI" id="CHEBI:17319"/>
        <dbReference type="ChEBI" id="CHEBI:17499"/>
        <dbReference type="ChEBI" id="CHEBI:29917"/>
        <dbReference type="ChEBI" id="CHEBI:57844"/>
        <dbReference type="ChEBI" id="CHEBI:57856"/>
        <dbReference type="ChEBI" id="CHEBI:59789"/>
        <dbReference type="ChEBI" id="CHEBI:64428"/>
        <dbReference type="ChEBI" id="CHEBI:74418"/>
        <dbReference type="ChEBI" id="CHEBI:74420"/>
        <dbReference type="EC" id="2.8.4.5"/>
    </reaction>
</comment>
<dbReference type="PANTHER" id="PTHR11918:SF45">
    <property type="entry name" value="THREONYLCARBAMOYLADENOSINE TRNA METHYLTHIOTRANSFERASE"/>
    <property type="match status" value="1"/>
</dbReference>
<organism evidence="12">
    <name type="scientific">Cyprideis torosa</name>
    <dbReference type="NCBI Taxonomy" id="163714"/>
    <lineage>
        <taxon>Eukaryota</taxon>
        <taxon>Metazoa</taxon>
        <taxon>Ecdysozoa</taxon>
        <taxon>Arthropoda</taxon>
        <taxon>Crustacea</taxon>
        <taxon>Oligostraca</taxon>
        <taxon>Ostracoda</taxon>
        <taxon>Podocopa</taxon>
        <taxon>Podocopida</taxon>
        <taxon>Cytherocopina</taxon>
        <taxon>Cytheroidea</taxon>
        <taxon>Cytherideidae</taxon>
        <taxon>Cyprideis</taxon>
    </lineage>
</organism>
<dbReference type="PROSITE" id="PS51449">
    <property type="entry name" value="MTTASE_N"/>
    <property type="match status" value="1"/>
</dbReference>
<dbReference type="InterPro" id="IPR020612">
    <property type="entry name" value="Methylthiotransferase_CS"/>
</dbReference>